<protein>
    <recommendedName>
        <fullName evidence="5">Transcription factor domain-containing protein</fullName>
    </recommendedName>
</protein>
<evidence type="ECO:0000313" key="3">
    <source>
        <dbReference type="EMBL" id="KPM45002.1"/>
    </source>
</evidence>
<evidence type="ECO:0000256" key="2">
    <source>
        <dbReference type="ARBA" id="ARBA00023242"/>
    </source>
</evidence>
<name>A0A0P7BYV8_9HYPO</name>
<sequence length="458" mass="51248">MYASHSISIKTARNSSNCDVKVTKRRQRAKNALHQTATVTDPRDPYSSASLDQLILQFTAQSHASTETPRDALRDQKLARLFAHYISNLSKWYDLSDPTFAFGVAVPQIALEEPLLFYAVIALSAMHVCKTTAGSFRSTAELYHRRCVQLIITIDEGDAVMAAGVALAATCLLRSYEIIDSDIDPNMHLRGAYSMISAKDLPSENLHRGLLASGFWNYLREDITFSLFEKCPLKMDLAAISPVSQYDADHDYLNSITLVLGNIINATFRDWLSVQEWDAAFDLVQQWASTRPKRLGPFSKRPAGSGMDQGFPQVWFLQPCHAAAMHYFLVSVVILTVYANTESFPRLWTLHLLEHDQMSKDALLEALALEVCGITFTNKTATVTVNAFGPIAYCLSTSPQDCLYLRQRSELTIASGARFIRAEPARQELTRRLLAYKSDTGWPVQRFASDLETSWRAG</sequence>
<dbReference type="Pfam" id="PF11951">
    <property type="entry name" value="Fungal_trans_2"/>
    <property type="match status" value="1"/>
</dbReference>
<dbReference type="STRING" id="78410.A0A0P7BYV8"/>
<dbReference type="EMBL" id="LKCW01000012">
    <property type="protein sequence ID" value="KPM45002.1"/>
    <property type="molecule type" value="Genomic_DNA"/>
</dbReference>
<dbReference type="Proteomes" id="UP000050424">
    <property type="component" value="Unassembled WGS sequence"/>
</dbReference>
<comment type="subcellular location">
    <subcellularLocation>
        <location evidence="1">Nucleus</location>
    </subcellularLocation>
</comment>
<dbReference type="GO" id="GO:0000976">
    <property type="term" value="F:transcription cis-regulatory region binding"/>
    <property type="evidence" value="ECO:0007669"/>
    <property type="project" value="TreeGrafter"/>
</dbReference>
<evidence type="ECO:0000256" key="1">
    <source>
        <dbReference type="ARBA" id="ARBA00004123"/>
    </source>
</evidence>
<dbReference type="GO" id="GO:0005634">
    <property type="term" value="C:nucleus"/>
    <property type="evidence" value="ECO:0007669"/>
    <property type="project" value="UniProtKB-SubCell"/>
</dbReference>
<proteinExistence type="predicted"/>
<evidence type="ECO:0008006" key="5">
    <source>
        <dbReference type="Google" id="ProtNLM"/>
    </source>
</evidence>
<accession>A0A0P7BYV8</accession>
<dbReference type="GO" id="GO:0003700">
    <property type="term" value="F:DNA-binding transcription factor activity"/>
    <property type="evidence" value="ECO:0007669"/>
    <property type="project" value="TreeGrafter"/>
</dbReference>
<dbReference type="GO" id="GO:0045944">
    <property type="term" value="P:positive regulation of transcription by RNA polymerase II"/>
    <property type="evidence" value="ECO:0007669"/>
    <property type="project" value="TreeGrafter"/>
</dbReference>
<evidence type="ECO:0000313" key="4">
    <source>
        <dbReference type="Proteomes" id="UP000050424"/>
    </source>
</evidence>
<dbReference type="PANTHER" id="PTHR37534:SF2">
    <property type="entry name" value="N-ACETYLTRANSFERASE DOMAIN-CONTAINING PROTEIN"/>
    <property type="match status" value="1"/>
</dbReference>
<dbReference type="PANTHER" id="PTHR37534">
    <property type="entry name" value="TRANSCRIPTIONAL ACTIVATOR PROTEIN UGA3"/>
    <property type="match status" value="1"/>
</dbReference>
<dbReference type="OrthoDB" id="407832at2759"/>
<keyword evidence="2" id="KW-0539">Nucleus</keyword>
<organism evidence="3 4">
    <name type="scientific">Neonectria ditissima</name>
    <dbReference type="NCBI Taxonomy" id="78410"/>
    <lineage>
        <taxon>Eukaryota</taxon>
        <taxon>Fungi</taxon>
        <taxon>Dikarya</taxon>
        <taxon>Ascomycota</taxon>
        <taxon>Pezizomycotina</taxon>
        <taxon>Sordariomycetes</taxon>
        <taxon>Hypocreomycetidae</taxon>
        <taxon>Hypocreales</taxon>
        <taxon>Nectriaceae</taxon>
        <taxon>Neonectria</taxon>
    </lineage>
</organism>
<gene>
    <name evidence="3" type="ORF">AK830_g1518</name>
</gene>
<reference evidence="3 4" key="1">
    <citation type="submission" date="2015-09" db="EMBL/GenBank/DDBJ databases">
        <title>Draft genome of a European isolate of the apple canker pathogen Neonectria ditissima.</title>
        <authorList>
            <person name="Gomez-Cortecero A."/>
            <person name="Harrison R.J."/>
            <person name="Armitage A.D."/>
        </authorList>
    </citation>
    <scope>NUCLEOTIDE SEQUENCE [LARGE SCALE GENOMIC DNA]</scope>
    <source>
        <strain evidence="3 4">R09/05</strain>
    </source>
</reference>
<dbReference type="InterPro" id="IPR021858">
    <property type="entry name" value="Fun_TF"/>
</dbReference>
<dbReference type="AlphaFoldDB" id="A0A0P7BYV8"/>
<keyword evidence="4" id="KW-1185">Reference proteome</keyword>
<comment type="caution">
    <text evidence="3">The sequence shown here is derived from an EMBL/GenBank/DDBJ whole genome shotgun (WGS) entry which is preliminary data.</text>
</comment>